<keyword evidence="11" id="KW-0067">ATP-binding</keyword>
<comment type="pathway">
    <text evidence="13">Cofactor biosynthesis; thiamine diphosphate biosynthesis; 4-amino-2-methyl-5-diphosphomethylpyrimidine from 5-amino-1-(5-phospho-D-ribosyl)imidazole: step 2/3.</text>
</comment>
<comment type="similarity">
    <text evidence="4">Belongs to the ThiD family.</text>
</comment>
<evidence type="ECO:0000256" key="6">
    <source>
        <dbReference type="ARBA" id="ARBA00012963"/>
    </source>
</evidence>
<evidence type="ECO:0000256" key="7">
    <source>
        <dbReference type="ARBA" id="ARBA00019161"/>
    </source>
</evidence>
<dbReference type="GO" id="GO:0009228">
    <property type="term" value="P:thiamine biosynthetic process"/>
    <property type="evidence" value="ECO:0007669"/>
    <property type="project" value="UniProtKB-KW"/>
</dbReference>
<gene>
    <name evidence="17" type="ORF">C7959_13315</name>
</gene>
<evidence type="ECO:0000256" key="15">
    <source>
        <dbReference type="ARBA" id="ARBA00043176"/>
    </source>
</evidence>
<keyword evidence="10 17" id="KW-0418">Kinase</keyword>
<dbReference type="FunFam" id="3.40.1190.20:FF:000003">
    <property type="entry name" value="Phosphomethylpyrimidine kinase ThiD"/>
    <property type="match status" value="1"/>
</dbReference>
<comment type="catalytic activity">
    <reaction evidence="1">
        <text>4-amino-5-hydroxymethyl-2-methylpyrimidine + ATP = 4-amino-2-methyl-5-(phosphooxymethyl)pyrimidine + ADP + H(+)</text>
        <dbReference type="Rhea" id="RHEA:23096"/>
        <dbReference type="ChEBI" id="CHEBI:15378"/>
        <dbReference type="ChEBI" id="CHEBI:16892"/>
        <dbReference type="ChEBI" id="CHEBI:30616"/>
        <dbReference type="ChEBI" id="CHEBI:58354"/>
        <dbReference type="ChEBI" id="CHEBI:456216"/>
        <dbReference type="EC" id="2.7.1.49"/>
    </reaction>
</comment>
<dbReference type="Proteomes" id="UP000295832">
    <property type="component" value="Unassembled WGS sequence"/>
</dbReference>
<sequence length="264" mass="28153">MKQALTIAGSDSGGGAGIQADLKTMTAFGVYGASVITAITAQNTLGVQSFEAVSIDLVSKQLDSVLSDLDFAALKTGMLANSKIIKIVAEKVKEYKVNNLVVDPVMVATSGDILLAKEAITIIKDKLIPLAKIITPNLNEAKVLSGRRIDEKLSLEVLASELHKLGCEYVLVKGGHQKGDIAKDLLFDGVDFVEYTAKRVDTKDIHGTGCTLSAAIASNLALGYDIKEAIERSKRYITEAIKAGCKVGKGNNPVNHFTRVYSLE</sequence>
<dbReference type="InterPro" id="IPR004399">
    <property type="entry name" value="HMP/HMP-P_kinase_dom"/>
</dbReference>
<dbReference type="NCBIfam" id="TIGR00097">
    <property type="entry name" value="HMP-P_kinase"/>
    <property type="match status" value="1"/>
</dbReference>
<evidence type="ECO:0000313" key="18">
    <source>
        <dbReference type="Proteomes" id="UP000295832"/>
    </source>
</evidence>
<evidence type="ECO:0000256" key="10">
    <source>
        <dbReference type="ARBA" id="ARBA00022777"/>
    </source>
</evidence>
<evidence type="ECO:0000259" key="16">
    <source>
        <dbReference type="Pfam" id="PF08543"/>
    </source>
</evidence>
<dbReference type="GO" id="GO:0008902">
    <property type="term" value="F:hydroxymethylpyrimidine kinase activity"/>
    <property type="evidence" value="ECO:0007669"/>
    <property type="project" value="UniProtKB-EC"/>
</dbReference>
<accession>A0A4R8GQE4</accession>
<dbReference type="SUPFAM" id="SSF53613">
    <property type="entry name" value="Ribokinase-like"/>
    <property type="match status" value="1"/>
</dbReference>
<dbReference type="EC" id="2.7.4.7" evidence="6"/>
<evidence type="ECO:0000256" key="1">
    <source>
        <dbReference type="ARBA" id="ARBA00000151"/>
    </source>
</evidence>
<evidence type="ECO:0000256" key="13">
    <source>
        <dbReference type="ARBA" id="ARBA00037917"/>
    </source>
</evidence>
<dbReference type="Gene3D" id="3.40.1190.20">
    <property type="match status" value="1"/>
</dbReference>
<evidence type="ECO:0000256" key="3">
    <source>
        <dbReference type="ARBA" id="ARBA00004769"/>
    </source>
</evidence>
<organism evidence="17 18">
    <name type="scientific">Orenia marismortui</name>
    <dbReference type="NCBI Taxonomy" id="46469"/>
    <lineage>
        <taxon>Bacteria</taxon>
        <taxon>Bacillati</taxon>
        <taxon>Bacillota</taxon>
        <taxon>Clostridia</taxon>
        <taxon>Halanaerobiales</taxon>
        <taxon>Halobacteroidaceae</taxon>
        <taxon>Orenia</taxon>
    </lineage>
</organism>
<evidence type="ECO:0000313" key="17">
    <source>
        <dbReference type="EMBL" id="TDX48030.1"/>
    </source>
</evidence>
<dbReference type="Pfam" id="PF08543">
    <property type="entry name" value="Phos_pyr_kin"/>
    <property type="match status" value="1"/>
</dbReference>
<comment type="caution">
    <text evidence="17">The sequence shown here is derived from an EMBL/GenBank/DDBJ whole genome shotgun (WGS) entry which is preliminary data.</text>
</comment>
<proteinExistence type="inferred from homology"/>
<dbReference type="EMBL" id="SOEG01000033">
    <property type="protein sequence ID" value="TDX48030.1"/>
    <property type="molecule type" value="Genomic_DNA"/>
</dbReference>
<protein>
    <recommendedName>
        <fullName evidence="7">Hydroxymethylpyrimidine/phosphomethylpyrimidine kinase</fullName>
        <ecNumber evidence="5">2.7.1.49</ecNumber>
        <ecNumber evidence="6">2.7.4.7</ecNumber>
    </recommendedName>
    <alternativeName>
        <fullName evidence="14">Hydroxymethylpyrimidine kinase</fullName>
    </alternativeName>
    <alternativeName>
        <fullName evidence="15">Hydroxymethylpyrimidine phosphate kinase</fullName>
    </alternativeName>
</protein>
<evidence type="ECO:0000256" key="9">
    <source>
        <dbReference type="ARBA" id="ARBA00022741"/>
    </source>
</evidence>
<dbReference type="EC" id="2.7.1.49" evidence="5"/>
<evidence type="ECO:0000256" key="11">
    <source>
        <dbReference type="ARBA" id="ARBA00022840"/>
    </source>
</evidence>
<evidence type="ECO:0000256" key="2">
    <source>
        <dbReference type="ARBA" id="ARBA00000565"/>
    </source>
</evidence>
<evidence type="ECO:0000256" key="14">
    <source>
        <dbReference type="ARBA" id="ARBA00042102"/>
    </source>
</evidence>
<dbReference type="CDD" id="cd01169">
    <property type="entry name" value="HMPP_kinase"/>
    <property type="match status" value="1"/>
</dbReference>
<dbReference type="GO" id="GO:0008972">
    <property type="term" value="F:phosphomethylpyrimidine kinase activity"/>
    <property type="evidence" value="ECO:0007669"/>
    <property type="project" value="UniProtKB-EC"/>
</dbReference>
<dbReference type="GO" id="GO:0005524">
    <property type="term" value="F:ATP binding"/>
    <property type="evidence" value="ECO:0007669"/>
    <property type="project" value="UniProtKB-KW"/>
</dbReference>
<dbReference type="InterPro" id="IPR013749">
    <property type="entry name" value="PM/HMP-P_kinase-1"/>
</dbReference>
<keyword evidence="9" id="KW-0547">Nucleotide-binding</keyword>
<reference evidence="17 18" key="1">
    <citation type="submission" date="2019-03" db="EMBL/GenBank/DDBJ databases">
        <title>Subsurface microbial communities from deep shales in Ohio and West Virginia, USA.</title>
        <authorList>
            <person name="Wrighton K."/>
        </authorList>
    </citation>
    <scope>NUCLEOTIDE SEQUENCE [LARGE SCALE GENOMIC DNA]</scope>
    <source>
        <strain evidence="17 18">MSL 6dP</strain>
    </source>
</reference>
<evidence type="ECO:0000256" key="8">
    <source>
        <dbReference type="ARBA" id="ARBA00022679"/>
    </source>
</evidence>
<dbReference type="RefSeq" id="WP_134118400.1">
    <property type="nucleotide sequence ID" value="NZ_SOEG01000033.1"/>
</dbReference>
<dbReference type="PANTHER" id="PTHR20858">
    <property type="entry name" value="PHOSPHOMETHYLPYRIMIDINE KINASE"/>
    <property type="match status" value="1"/>
</dbReference>
<keyword evidence="12" id="KW-0784">Thiamine biosynthesis</keyword>
<evidence type="ECO:0000256" key="5">
    <source>
        <dbReference type="ARBA" id="ARBA00012135"/>
    </source>
</evidence>
<dbReference type="InterPro" id="IPR029056">
    <property type="entry name" value="Ribokinase-like"/>
</dbReference>
<dbReference type="STRING" id="926561.GCA_000379025_00207"/>
<keyword evidence="8" id="KW-0808">Transferase</keyword>
<name>A0A4R8GQE4_9FIRM</name>
<keyword evidence="18" id="KW-1185">Reference proteome</keyword>
<feature type="domain" description="Pyridoxamine kinase/Phosphomethylpyrimidine kinase" evidence="16">
    <location>
        <begin position="11"/>
        <end position="255"/>
    </location>
</feature>
<dbReference type="PANTHER" id="PTHR20858:SF17">
    <property type="entry name" value="HYDROXYMETHYLPYRIMIDINE_PHOSPHOMETHYLPYRIMIDINE KINASE THI20-RELATED"/>
    <property type="match status" value="1"/>
</dbReference>
<comment type="catalytic activity">
    <reaction evidence="2">
        <text>4-amino-2-methyl-5-(phosphooxymethyl)pyrimidine + ATP = 4-amino-2-methyl-5-(diphosphooxymethyl)pyrimidine + ADP</text>
        <dbReference type="Rhea" id="RHEA:19893"/>
        <dbReference type="ChEBI" id="CHEBI:30616"/>
        <dbReference type="ChEBI" id="CHEBI:57841"/>
        <dbReference type="ChEBI" id="CHEBI:58354"/>
        <dbReference type="ChEBI" id="CHEBI:456216"/>
        <dbReference type="EC" id="2.7.4.7"/>
    </reaction>
</comment>
<evidence type="ECO:0000256" key="12">
    <source>
        <dbReference type="ARBA" id="ARBA00022977"/>
    </source>
</evidence>
<comment type="pathway">
    <text evidence="3">Cofactor biosynthesis; thiamine diphosphate biosynthesis; 4-amino-2-methyl-5-diphosphomethylpyrimidine from 5-amino-1-(5-phospho-D-ribosyl)imidazole: step 3/3.</text>
</comment>
<dbReference type="AlphaFoldDB" id="A0A4R8GQE4"/>
<dbReference type="GO" id="GO:0005829">
    <property type="term" value="C:cytosol"/>
    <property type="evidence" value="ECO:0007669"/>
    <property type="project" value="TreeGrafter"/>
</dbReference>
<evidence type="ECO:0000256" key="4">
    <source>
        <dbReference type="ARBA" id="ARBA00009879"/>
    </source>
</evidence>